<dbReference type="Pfam" id="PF03167">
    <property type="entry name" value="UDG"/>
    <property type="match status" value="1"/>
</dbReference>
<evidence type="ECO:0000256" key="7">
    <source>
        <dbReference type="ARBA" id="ARBA00023204"/>
    </source>
</evidence>
<dbReference type="SMART" id="SM00986">
    <property type="entry name" value="UDG"/>
    <property type="match status" value="1"/>
</dbReference>
<protein>
    <recommendedName>
        <fullName evidence="9">Type-5 uracil-DNA glycosylase</fullName>
    </recommendedName>
</protein>
<keyword evidence="7" id="KW-0234">DNA repair</keyword>
<accession>A0AAT9GPS8</accession>
<dbReference type="GO" id="GO:0004844">
    <property type="term" value="F:uracil DNA N-glycosylase activity"/>
    <property type="evidence" value="ECO:0007669"/>
    <property type="project" value="InterPro"/>
</dbReference>
<dbReference type="PANTHER" id="PTHR33693:SF3">
    <property type="entry name" value="TYPE-5 URACIL-DNA GLYCOSYLASE"/>
    <property type="match status" value="1"/>
</dbReference>
<dbReference type="GeneID" id="92353683"/>
<dbReference type="SUPFAM" id="SSF52141">
    <property type="entry name" value="Uracil-DNA glycosylase-like"/>
    <property type="match status" value="1"/>
</dbReference>
<evidence type="ECO:0000256" key="6">
    <source>
        <dbReference type="ARBA" id="ARBA00023014"/>
    </source>
</evidence>
<keyword evidence="5" id="KW-0408">Iron</keyword>
<organism evidence="11">
    <name type="scientific">Sulfurisphaera javensis</name>
    <dbReference type="NCBI Taxonomy" id="2049879"/>
    <lineage>
        <taxon>Archaea</taxon>
        <taxon>Thermoproteota</taxon>
        <taxon>Thermoprotei</taxon>
        <taxon>Sulfolobales</taxon>
        <taxon>Sulfolobaceae</taxon>
        <taxon>Sulfurisphaera</taxon>
    </lineage>
</organism>
<evidence type="ECO:0000313" key="11">
    <source>
        <dbReference type="EMBL" id="BFH72806.1"/>
    </source>
</evidence>
<dbReference type="InterPro" id="IPR051536">
    <property type="entry name" value="UDG_Type-4/5"/>
</dbReference>
<dbReference type="InterPro" id="IPR044147">
    <property type="entry name" value="UdgB-like"/>
</dbReference>
<keyword evidence="6" id="KW-0411">Iron-sulfur</keyword>
<evidence type="ECO:0000256" key="9">
    <source>
        <dbReference type="ARBA" id="ARBA00023887"/>
    </source>
</evidence>
<dbReference type="GO" id="GO:0006284">
    <property type="term" value="P:base-excision repair"/>
    <property type="evidence" value="ECO:0007669"/>
    <property type="project" value="InterPro"/>
</dbReference>
<gene>
    <name evidence="11" type="ORF">SJAV_07500</name>
</gene>
<dbReference type="GO" id="GO:0046872">
    <property type="term" value="F:metal ion binding"/>
    <property type="evidence" value="ECO:0007669"/>
    <property type="project" value="UniProtKB-KW"/>
</dbReference>
<keyword evidence="3" id="KW-0227">DNA damage</keyword>
<dbReference type="RefSeq" id="WP_369611004.1">
    <property type="nucleotide sequence ID" value="NZ_AP031322.1"/>
</dbReference>
<sequence length="218" mass="24951">MDSLLYDKIVSCNKCTRLREYVKNFKIPPRFKDWEYWNKPVPGFGDKDAKILIVGLAPALHGGNRTGRVFTGDESGKWVIKGLYTLGLSNKEEGINRNDGLKIKEVYLTNAVKCVPPENKPTKEEILNCSYFLREEILSLKNLRVIVALGRIAFESILLIYGMRIKFKHGVIIDLPDGKKLIASYHPSAQNTKTGRLKWEDWIKILEMAHEISNNPQY</sequence>
<dbReference type="Gene3D" id="3.40.470.10">
    <property type="entry name" value="Uracil-DNA glycosylase-like domain"/>
    <property type="match status" value="1"/>
</dbReference>
<evidence type="ECO:0000256" key="5">
    <source>
        <dbReference type="ARBA" id="ARBA00023004"/>
    </source>
</evidence>
<dbReference type="PANTHER" id="PTHR33693">
    <property type="entry name" value="TYPE-5 URACIL-DNA GLYCOSYLASE"/>
    <property type="match status" value="1"/>
</dbReference>
<dbReference type="InterPro" id="IPR005122">
    <property type="entry name" value="Uracil-DNA_glycosylase-like"/>
</dbReference>
<reference evidence="11" key="1">
    <citation type="submission" date="2024-03" db="EMBL/GenBank/DDBJ databases">
        <title>Complete genome sequence of Sulfurisphaera javensis strain KD-1.</title>
        <authorList>
            <person name="Sakai H."/>
            <person name="Nur N."/>
            <person name="Suwanto A."/>
            <person name="Kurosawa N."/>
        </authorList>
    </citation>
    <scope>NUCLEOTIDE SEQUENCE</scope>
    <source>
        <strain evidence="11">KD-1</strain>
    </source>
</reference>
<keyword evidence="4" id="KW-0378">Hydrolase</keyword>
<dbReference type="SMART" id="SM00987">
    <property type="entry name" value="UreE_C"/>
    <property type="match status" value="1"/>
</dbReference>
<proteinExistence type="inferred from homology"/>
<dbReference type="CDD" id="cd10031">
    <property type="entry name" value="UDG-F5_TTUDGB_like"/>
    <property type="match status" value="1"/>
</dbReference>
<dbReference type="KEGG" id="sjv:SJAV_07500"/>
<dbReference type="GO" id="GO:0051539">
    <property type="term" value="F:4 iron, 4 sulfur cluster binding"/>
    <property type="evidence" value="ECO:0007669"/>
    <property type="project" value="UniProtKB-KW"/>
</dbReference>
<comment type="similarity">
    <text evidence="8">Belongs to the uracil-DNA glycosylase (UDG) superfamily. Type 5 (UDGb) family.</text>
</comment>
<evidence type="ECO:0000256" key="3">
    <source>
        <dbReference type="ARBA" id="ARBA00022763"/>
    </source>
</evidence>
<keyword evidence="2" id="KW-0479">Metal-binding</keyword>
<evidence type="ECO:0000256" key="4">
    <source>
        <dbReference type="ARBA" id="ARBA00022801"/>
    </source>
</evidence>
<dbReference type="GO" id="GO:0033958">
    <property type="term" value="F:DNA-deoxyinosine glycosylase activity"/>
    <property type="evidence" value="ECO:0007669"/>
    <property type="project" value="InterPro"/>
</dbReference>
<name>A0AAT9GPS8_9CREN</name>
<evidence type="ECO:0000256" key="2">
    <source>
        <dbReference type="ARBA" id="ARBA00022723"/>
    </source>
</evidence>
<dbReference type="EMBL" id="AP031322">
    <property type="protein sequence ID" value="BFH72806.1"/>
    <property type="molecule type" value="Genomic_DNA"/>
</dbReference>
<dbReference type="AlphaFoldDB" id="A0AAT9GPS8"/>
<keyword evidence="1" id="KW-0004">4Fe-4S</keyword>
<evidence type="ECO:0000256" key="8">
    <source>
        <dbReference type="ARBA" id="ARBA00023779"/>
    </source>
</evidence>
<dbReference type="InterPro" id="IPR036895">
    <property type="entry name" value="Uracil-DNA_glycosylase-like_sf"/>
</dbReference>
<evidence type="ECO:0000259" key="10">
    <source>
        <dbReference type="SMART" id="SM00986"/>
    </source>
</evidence>
<evidence type="ECO:0000256" key="1">
    <source>
        <dbReference type="ARBA" id="ARBA00022485"/>
    </source>
</evidence>
<feature type="domain" description="Uracil-DNA glycosylase-like" evidence="10">
    <location>
        <begin position="42"/>
        <end position="206"/>
    </location>
</feature>